<accession>A0ABY8NED2</accession>
<dbReference type="EMBL" id="CP118605">
    <property type="protein sequence ID" value="WGL16962.1"/>
    <property type="molecule type" value="Genomic_DNA"/>
</dbReference>
<dbReference type="PROSITE" id="PS00194">
    <property type="entry name" value="THIOREDOXIN_1"/>
    <property type="match status" value="1"/>
</dbReference>
<dbReference type="PANTHER" id="PTHR15337:SF11">
    <property type="entry name" value="THIOREDOXIN DOMAIN-CONTAINING PROTEIN"/>
    <property type="match status" value="1"/>
</dbReference>
<dbReference type="Pfam" id="PF13899">
    <property type="entry name" value="Thioredoxin_7"/>
    <property type="match status" value="1"/>
</dbReference>
<dbReference type="Gene3D" id="3.40.30.10">
    <property type="entry name" value="Glutaredoxin"/>
    <property type="match status" value="1"/>
</dbReference>
<dbReference type="InterPro" id="IPR051099">
    <property type="entry name" value="AGR/TXD"/>
</dbReference>
<keyword evidence="1" id="KW-0732">Signal</keyword>
<dbReference type="PROSITE" id="PS51257">
    <property type="entry name" value="PROKAR_LIPOPROTEIN"/>
    <property type="match status" value="1"/>
</dbReference>
<name>A0ABY8NED2_9GAMM</name>
<evidence type="ECO:0000256" key="1">
    <source>
        <dbReference type="ARBA" id="ARBA00022729"/>
    </source>
</evidence>
<gene>
    <name evidence="3" type="ORF">PVT68_01365</name>
</gene>
<reference evidence="3 4" key="1">
    <citation type="submission" date="2023-02" db="EMBL/GenBank/DDBJ databases">
        <title>Description and genomic characterization of Microbulbifer bruguierae sp. nov., isolated from the sediment of mangrove plant Bruguiera sexangula.</title>
        <authorList>
            <person name="Long M."/>
        </authorList>
    </citation>
    <scope>NUCLEOTIDE SEQUENCE [LARGE SCALE GENOMIC DNA]</scope>
    <source>
        <strain evidence="3 4">H12</strain>
    </source>
</reference>
<evidence type="ECO:0000313" key="4">
    <source>
        <dbReference type="Proteomes" id="UP001236500"/>
    </source>
</evidence>
<dbReference type="RefSeq" id="WP_280320781.1">
    <property type="nucleotide sequence ID" value="NZ_CP118605.1"/>
</dbReference>
<evidence type="ECO:0000313" key="3">
    <source>
        <dbReference type="EMBL" id="WGL16962.1"/>
    </source>
</evidence>
<sequence>MKVIAWMLYTSLTLLVFGCVVDNPPLDWNDEVLNWSSYEIGVRELKTSGQNGIIILYSDWCPTCTEYSTLFKDSEVVQALDALVLIRVNIELEPEIAEIFSLDGEYVPRTFALDSSGRIIKSLNSQGT</sequence>
<evidence type="ECO:0000256" key="2">
    <source>
        <dbReference type="ARBA" id="ARBA00023284"/>
    </source>
</evidence>
<keyword evidence="2" id="KW-0676">Redox-active center</keyword>
<dbReference type="InterPro" id="IPR036249">
    <property type="entry name" value="Thioredoxin-like_sf"/>
</dbReference>
<dbReference type="PANTHER" id="PTHR15337">
    <property type="entry name" value="ANTERIOR GRADIENT PROTEIN-RELATED"/>
    <property type="match status" value="1"/>
</dbReference>
<dbReference type="InterPro" id="IPR017937">
    <property type="entry name" value="Thioredoxin_CS"/>
</dbReference>
<organism evidence="3 4">
    <name type="scientific">Microbulbifer bruguierae</name>
    <dbReference type="NCBI Taxonomy" id="3029061"/>
    <lineage>
        <taxon>Bacteria</taxon>
        <taxon>Pseudomonadati</taxon>
        <taxon>Pseudomonadota</taxon>
        <taxon>Gammaproteobacteria</taxon>
        <taxon>Cellvibrionales</taxon>
        <taxon>Microbulbiferaceae</taxon>
        <taxon>Microbulbifer</taxon>
    </lineage>
</organism>
<keyword evidence="4" id="KW-1185">Reference proteome</keyword>
<dbReference type="Proteomes" id="UP001236500">
    <property type="component" value="Chromosome"/>
</dbReference>
<proteinExistence type="predicted"/>
<dbReference type="SUPFAM" id="SSF52833">
    <property type="entry name" value="Thioredoxin-like"/>
    <property type="match status" value="1"/>
</dbReference>
<protein>
    <submittedName>
        <fullName evidence="3">Thioredoxin family protein</fullName>
    </submittedName>
</protein>